<feature type="domain" description="Transposase IS110-like N-terminal" evidence="2">
    <location>
        <begin position="7"/>
        <end position="153"/>
    </location>
</feature>
<evidence type="ECO:0000259" key="3">
    <source>
        <dbReference type="Pfam" id="PF02371"/>
    </source>
</evidence>
<keyword evidence="5" id="KW-1185">Reference proteome</keyword>
<feature type="coiled-coil region" evidence="1">
    <location>
        <begin position="161"/>
        <end position="188"/>
    </location>
</feature>
<evidence type="ECO:0000259" key="2">
    <source>
        <dbReference type="Pfam" id="PF01548"/>
    </source>
</evidence>
<protein>
    <submittedName>
        <fullName evidence="4">Transposase</fullName>
    </submittedName>
</protein>
<dbReference type="Pfam" id="PF02371">
    <property type="entry name" value="Transposase_20"/>
    <property type="match status" value="1"/>
</dbReference>
<feature type="domain" description="Transposase IS116/IS110/IS902 C-terminal" evidence="3">
    <location>
        <begin position="204"/>
        <end position="289"/>
    </location>
</feature>
<accession>M7XFY1</accession>
<proteinExistence type="predicted"/>
<dbReference type="InParanoid" id="M7XFY1"/>
<dbReference type="EMBL" id="AMZY02000009">
    <property type="protein sequence ID" value="EMS33764.1"/>
    <property type="molecule type" value="Genomic_DNA"/>
</dbReference>
<name>M7XFY1_9BACT</name>
<dbReference type="OrthoDB" id="964423at2"/>
<gene>
    <name evidence="4" type="ORF">C943_04643</name>
</gene>
<evidence type="ECO:0000256" key="1">
    <source>
        <dbReference type="SAM" id="Coils"/>
    </source>
</evidence>
<dbReference type="Proteomes" id="UP000010953">
    <property type="component" value="Unassembled WGS sequence"/>
</dbReference>
<dbReference type="AlphaFoldDB" id="M7XFY1"/>
<evidence type="ECO:0000313" key="5">
    <source>
        <dbReference type="Proteomes" id="UP000010953"/>
    </source>
</evidence>
<comment type="caution">
    <text evidence="4">The sequence shown here is derived from an EMBL/GenBank/DDBJ whole genome shotgun (WGS) entry which is preliminary data.</text>
</comment>
<dbReference type="GO" id="GO:0003677">
    <property type="term" value="F:DNA binding"/>
    <property type="evidence" value="ECO:0007669"/>
    <property type="project" value="InterPro"/>
</dbReference>
<dbReference type="PANTHER" id="PTHR33055:SF3">
    <property type="entry name" value="PUTATIVE TRANSPOSASE FOR IS117-RELATED"/>
    <property type="match status" value="1"/>
</dbReference>
<dbReference type="NCBIfam" id="NF033542">
    <property type="entry name" value="transpos_IS110"/>
    <property type="match status" value="1"/>
</dbReference>
<dbReference type="Pfam" id="PF01548">
    <property type="entry name" value="DEDD_Tnp_IS110"/>
    <property type="match status" value="1"/>
</dbReference>
<dbReference type="InterPro" id="IPR003346">
    <property type="entry name" value="Transposase_20"/>
</dbReference>
<reference evidence="4" key="1">
    <citation type="submission" date="2013-01" db="EMBL/GenBank/DDBJ databases">
        <title>Genome assembly of Mariniradius saccharolyticus AK6.</title>
        <authorList>
            <person name="Vaidya B."/>
            <person name="Khatri I."/>
            <person name="Tanuku N.R.S."/>
            <person name="Subramanian S."/>
            <person name="Pinnaka A."/>
        </authorList>
    </citation>
    <scope>NUCLEOTIDE SEQUENCE [LARGE SCALE GENOMIC DNA]</scope>
    <source>
        <strain evidence="4">AK6</strain>
    </source>
</reference>
<dbReference type="RefSeq" id="WP_008626957.1">
    <property type="nucleotide sequence ID" value="NZ_AMZY02000009.1"/>
</dbReference>
<dbReference type="InterPro" id="IPR047650">
    <property type="entry name" value="Transpos_IS110"/>
</dbReference>
<dbReference type="eggNOG" id="COG3547">
    <property type="taxonomic scope" value="Bacteria"/>
</dbReference>
<sequence length="333" mass="38161">MKFKTFIGIDVSKLTLDICLVTLYGEIENFKIENKDLSIGRFFRRLEKSRAWGEVLVCAEHTGHYSNPLKVFCMGNGIALWLESGAEIRLRSGVQRRKDDKIDSERIADYAMQYVDKARLQTLDDKVIETVKLLGSERDMYIRDRAKYKSQINDFEGYIDSDVYKAKAKRLKRQVESLTKLIDLLDQQIEEQLMGSEKLARQKEILVSVGGVGDKVATETIIATQGFTKFGSGRQFSCHVGVAPFSFESGTSQRSRRKVSNRANKDLKTLFHMAALSAIRMKGELRDYFERKVAEGKNKMTVLNAVRAKIINRIFALIREDRKYEKSYIKPVV</sequence>
<organism evidence="4 5">
    <name type="scientific">Mariniradius saccharolyticus AK6</name>
    <dbReference type="NCBI Taxonomy" id="1239962"/>
    <lineage>
        <taxon>Bacteria</taxon>
        <taxon>Pseudomonadati</taxon>
        <taxon>Bacteroidota</taxon>
        <taxon>Cytophagia</taxon>
        <taxon>Cytophagales</taxon>
        <taxon>Cyclobacteriaceae</taxon>
        <taxon>Mariniradius</taxon>
    </lineage>
</organism>
<dbReference type="GO" id="GO:0004803">
    <property type="term" value="F:transposase activity"/>
    <property type="evidence" value="ECO:0007669"/>
    <property type="project" value="InterPro"/>
</dbReference>
<evidence type="ECO:0000313" key="4">
    <source>
        <dbReference type="EMBL" id="EMS33764.1"/>
    </source>
</evidence>
<dbReference type="InterPro" id="IPR002525">
    <property type="entry name" value="Transp_IS110-like_N"/>
</dbReference>
<keyword evidence="1" id="KW-0175">Coiled coil</keyword>
<dbReference type="PANTHER" id="PTHR33055">
    <property type="entry name" value="TRANSPOSASE FOR INSERTION SEQUENCE ELEMENT IS1111A"/>
    <property type="match status" value="1"/>
</dbReference>
<dbReference type="GO" id="GO:0006313">
    <property type="term" value="P:DNA transposition"/>
    <property type="evidence" value="ECO:0007669"/>
    <property type="project" value="InterPro"/>
</dbReference>